<name>A0ABQ9WUB7_9EUKA</name>
<comment type="caution">
    <text evidence="1">The sequence shown here is derived from an EMBL/GenBank/DDBJ whole genome shotgun (WGS) entry which is preliminary data.</text>
</comment>
<evidence type="ECO:0000313" key="2">
    <source>
        <dbReference type="Proteomes" id="UP001281761"/>
    </source>
</evidence>
<accession>A0ABQ9WUB7</accession>
<keyword evidence="2" id="KW-1185">Reference proteome</keyword>
<dbReference type="EMBL" id="JARBJD010000442">
    <property type="protein sequence ID" value="KAK2942011.1"/>
    <property type="molecule type" value="Genomic_DNA"/>
</dbReference>
<dbReference type="Proteomes" id="UP001281761">
    <property type="component" value="Unassembled WGS sequence"/>
</dbReference>
<proteinExistence type="predicted"/>
<evidence type="ECO:0000313" key="1">
    <source>
        <dbReference type="EMBL" id="KAK2942011.1"/>
    </source>
</evidence>
<protein>
    <submittedName>
        <fullName evidence="1">Uncharacterized protein</fullName>
    </submittedName>
</protein>
<sequence length="154" mass="17028">MTTLDATTDTLFEWTRTVDCSAFLDWNEEPTYSEHENAVVFKSLVATLKLNTALVSLVITAATMKMLYSLIASCSAKVHLTLVKADLIAQLINTLNLLSLSFSEAVDIHINIMKSIPRSLLLATPSGLENLEITDHDEQQAVYETQGMNVPGRR</sequence>
<reference evidence="1 2" key="1">
    <citation type="journal article" date="2022" name="bioRxiv">
        <title>Genomics of Preaxostyla Flagellates Illuminates Evolutionary Transitions and the Path Towards Mitochondrial Loss.</title>
        <authorList>
            <person name="Novak L.V.F."/>
            <person name="Treitli S.C."/>
            <person name="Pyrih J."/>
            <person name="Halakuc P."/>
            <person name="Pipaliya S.V."/>
            <person name="Vacek V."/>
            <person name="Brzon O."/>
            <person name="Soukal P."/>
            <person name="Eme L."/>
            <person name="Dacks J.B."/>
            <person name="Karnkowska A."/>
            <person name="Elias M."/>
            <person name="Hampl V."/>
        </authorList>
    </citation>
    <scope>NUCLEOTIDE SEQUENCE [LARGE SCALE GENOMIC DNA]</scope>
    <source>
        <strain evidence="1">NAU3</strain>
        <tissue evidence="1">Gut</tissue>
    </source>
</reference>
<organism evidence="1 2">
    <name type="scientific">Blattamonas nauphoetae</name>
    <dbReference type="NCBI Taxonomy" id="2049346"/>
    <lineage>
        <taxon>Eukaryota</taxon>
        <taxon>Metamonada</taxon>
        <taxon>Preaxostyla</taxon>
        <taxon>Oxymonadida</taxon>
        <taxon>Blattamonas</taxon>
    </lineage>
</organism>
<gene>
    <name evidence="1" type="ORF">BLNAU_23076</name>
</gene>